<evidence type="ECO:0000313" key="1">
    <source>
        <dbReference type="EMBL" id="SIQ71526.1"/>
    </source>
</evidence>
<proteinExistence type="predicted"/>
<protein>
    <submittedName>
        <fullName evidence="1">Uncharacterized protein</fullName>
    </submittedName>
</protein>
<sequence>MSDAIEPSFALHTHAQNLPTLLYLNRLSGVRYAATFESAYRCTLKPIHGETLHASIEALDNAEVWQRLP</sequence>
<name>A0A1N6V1P7_AQUAC</name>
<organism evidence="1 2">
    <name type="scientific">Aquipseudomonas alcaligenes</name>
    <name type="common">Pseudomonas alcaligenes</name>
    <dbReference type="NCBI Taxonomy" id="43263"/>
    <lineage>
        <taxon>Bacteria</taxon>
        <taxon>Pseudomonadati</taxon>
        <taxon>Pseudomonadota</taxon>
        <taxon>Gammaproteobacteria</taxon>
        <taxon>Pseudomonadales</taxon>
        <taxon>Pseudomonadaceae</taxon>
        <taxon>Aquipseudomonas</taxon>
    </lineage>
</organism>
<evidence type="ECO:0000313" key="2">
    <source>
        <dbReference type="Proteomes" id="UP000185841"/>
    </source>
</evidence>
<dbReference type="EMBL" id="FTMP01000007">
    <property type="protein sequence ID" value="SIQ71526.1"/>
    <property type="molecule type" value="Genomic_DNA"/>
</dbReference>
<dbReference type="AlphaFoldDB" id="A0A1N6V1P7"/>
<dbReference type="RefSeq" id="WP_076427696.1">
    <property type="nucleotide sequence ID" value="NZ_FTMP01000007.1"/>
</dbReference>
<dbReference type="Proteomes" id="UP000185841">
    <property type="component" value="Unassembled WGS sequence"/>
</dbReference>
<gene>
    <name evidence="1" type="ORF">SAMN05878282_10759</name>
</gene>
<accession>A0A1N6V1P7</accession>
<reference evidence="1 2" key="1">
    <citation type="submission" date="2017-01" db="EMBL/GenBank/DDBJ databases">
        <authorList>
            <person name="Mah S.A."/>
            <person name="Swanson W.J."/>
            <person name="Moy G.W."/>
            <person name="Vacquier V.D."/>
        </authorList>
    </citation>
    <scope>NUCLEOTIDE SEQUENCE [LARGE SCALE GENOMIC DNA]</scope>
    <source>
        <strain evidence="1 2">RU36E</strain>
    </source>
</reference>